<keyword evidence="2" id="KW-0862">Zinc</keyword>
<feature type="compositionally biased region" description="Low complexity" evidence="3">
    <location>
        <begin position="45"/>
        <end position="70"/>
    </location>
</feature>
<dbReference type="GO" id="GO:0006351">
    <property type="term" value="P:DNA-templated transcription"/>
    <property type="evidence" value="ECO:0007669"/>
    <property type="project" value="InterPro"/>
</dbReference>
<organism evidence="4 5">
    <name type="scientific">Bombardia bombarda</name>
    <dbReference type="NCBI Taxonomy" id="252184"/>
    <lineage>
        <taxon>Eukaryota</taxon>
        <taxon>Fungi</taxon>
        <taxon>Dikarya</taxon>
        <taxon>Ascomycota</taxon>
        <taxon>Pezizomycotina</taxon>
        <taxon>Sordariomycetes</taxon>
        <taxon>Sordariomycetidae</taxon>
        <taxon>Sordariales</taxon>
        <taxon>Lasiosphaeriaceae</taxon>
        <taxon>Bombardia</taxon>
    </lineage>
</organism>
<keyword evidence="5" id="KW-1185">Reference proteome</keyword>
<keyword evidence="1" id="KW-0479">Metal-binding</keyword>
<reference evidence="4" key="1">
    <citation type="submission" date="2023-06" db="EMBL/GenBank/DDBJ databases">
        <title>Genome-scale phylogeny and comparative genomics of the fungal order Sordariales.</title>
        <authorList>
            <consortium name="Lawrence Berkeley National Laboratory"/>
            <person name="Hensen N."/>
            <person name="Bonometti L."/>
            <person name="Westerberg I."/>
            <person name="Brannstrom I.O."/>
            <person name="Guillou S."/>
            <person name="Cros-Aarteil S."/>
            <person name="Calhoun S."/>
            <person name="Haridas S."/>
            <person name="Kuo A."/>
            <person name="Mondo S."/>
            <person name="Pangilinan J."/>
            <person name="Riley R."/>
            <person name="LaButti K."/>
            <person name="Andreopoulos B."/>
            <person name="Lipzen A."/>
            <person name="Chen C."/>
            <person name="Yanf M."/>
            <person name="Daum C."/>
            <person name="Ng V."/>
            <person name="Clum A."/>
            <person name="Steindorff A."/>
            <person name="Ohm R."/>
            <person name="Martin F."/>
            <person name="Silar P."/>
            <person name="Natvig D."/>
            <person name="Lalanne C."/>
            <person name="Gautier V."/>
            <person name="Ament-velasquez S.L."/>
            <person name="Kruys A."/>
            <person name="Hutchinson M.I."/>
            <person name="Powell A.J."/>
            <person name="Barry K."/>
            <person name="Miller A.N."/>
            <person name="Grigoriev I.V."/>
            <person name="Debuchy R."/>
            <person name="Gladieux P."/>
            <person name="Thoren M.H."/>
            <person name="Johannesson H."/>
        </authorList>
    </citation>
    <scope>NUCLEOTIDE SEQUENCE</scope>
    <source>
        <strain evidence="4">SMH3391-2</strain>
    </source>
</reference>
<feature type="region of interest" description="Disordered" evidence="3">
    <location>
        <begin position="1"/>
        <end position="70"/>
    </location>
</feature>
<evidence type="ECO:0000313" key="4">
    <source>
        <dbReference type="EMBL" id="KAK0624762.1"/>
    </source>
</evidence>
<dbReference type="Pfam" id="PF03604">
    <property type="entry name" value="Zn_ribbon_RPAB4"/>
    <property type="match status" value="1"/>
</dbReference>
<evidence type="ECO:0000256" key="2">
    <source>
        <dbReference type="ARBA" id="ARBA00022833"/>
    </source>
</evidence>
<gene>
    <name evidence="4" type="ORF">B0T17DRAFT_507807</name>
</gene>
<dbReference type="Proteomes" id="UP001174934">
    <property type="component" value="Unassembled WGS sequence"/>
</dbReference>
<sequence length="148" mass="16461">MAEREKYVPPTTTNTSPTPTATNTANNNTSDDTNRTRNSVTFLLSESSSIGSASASTADGQASSSSSVPAEVRAEAQRLFFKAPKTELHYQGRGPYNTPDQRVHYQCRDCAKDVGLTFNDPTRCYRCGSRVLLKYRRKYLGTFQYEAR</sequence>
<evidence type="ECO:0000313" key="5">
    <source>
        <dbReference type="Proteomes" id="UP001174934"/>
    </source>
</evidence>
<dbReference type="InterPro" id="IPR006591">
    <property type="entry name" value="RNAP_P/RPABC4"/>
</dbReference>
<accession>A0AA39X0J2</accession>
<dbReference type="SMART" id="SM00659">
    <property type="entry name" value="RPOLCX"/>
    <property type="match status" value="1"/>
</dbReference>
<feature type="compositionally biased region" description="Low complexity" evidence="3">
    <location>
        <begin position="9"/>
        <end position="31"/>
    </location>
</feature>
<dbReference type="GO" id="GO:0003677">
    <property type="term" value="F:DNA binding"/>
    <property type="evidence" value="ECO:0007669"/>
    <property type="project" value="InterPro"/>
</dbReference>
<evidence type="ECO:0000256" key="3">
    <source>
        <dbReference type="SAM" id="MobiDB-lite"/>
    </source>
</evidence>
<dbReference type="EMBL" id="JAULSR010000003">
    <property type="protein sequence ID" value="KAK0624762.1"/>
    <property type="molecule type" value="Genomic_DNA"/>
</dbReference>
<dbReference type="SUPFAM" id="SSF63393">
    <property type="entry name" value="RNA polymerase subunits"/>
    <property type="match status" value="1"/>
</dbReference>
<protein>
    <submittedName>
        <fullName evidence="4">Uncharacterized protein</fullName>
    </submittedName>
</protein>
<dbReference type="GO" id="GO:0046872">
    <property type="term" value="F:metal ion binding"/>
    <property type="evidence" value="ECO:0007669"/>
    <property type="project" value="UniProtKB-KW"/>
</dbReference>
<dbReference type="GO" id="GO:0003899">
    <property type="term" value="F:DNA-directed RNA polymerase activity"/>
    <property type="evidence" value="ECO:0007669"/>
    <property type="project" value="InterPro"/>
</dbReference>
<dbReference type="Gene3D" id="2.20.28.30">
    <property type="entry name" value="RNA polymerase ii, chain L"/>
    <property type="match status" value="1"/>
</dbReference>
<name>A0AA39X0J2_9PEZI</name>
<evidence type="ECO:0000256" key="1">
    <source>
        <dbReference type="ARBA" id="ARBA00022723"/>
    </source>
</evidence>
<comment type="caution">
    <text evidence="4">The sequence shown here is derived from an EMBL/GenBank/DDBJ whole genome shotgun (WGS) entry which is preliminary data.</text>
</comment>
<dbReference type="InterPro" id="IPR029040">
    <property type="entry name" value="RPABC4/Spt4"/>
</dbReference>
<dbReference type="AlphaFoldDB" id="A0AA39X0J2"/>
<proteinExistence type="predicted"/>